<reference evidence="1 2" key="1">
    <citation type="submission" date="2024-04" db="EMBL/GenBank/DDBJ databases">
        <title>Isolation of an actinomycete strain from pig manure.</title>
        <authorList>
            <person name="Gong T."/>
            <person name="Yu Z."/>
            <person name="An M."/>
            <person name="Wei C."/>
            <person name="Yang W."/>
            <person name="Liu L."/>
        </authorList>
    </citation>
    <scope>NUCLEOTIDE SEQUENCE [LARGE SCALE GENOMIC DNA]</scope>
    <source>
        <strain evidence="1 2">ZF39</strain>
    </source>
</reference>
<evidence type="ECO:0000313" key="2">
    <source>
        <dbReference type="Proteomes" id="UP001442841"/>
    </source>
</evidence>
<gene>
    <name evidence="1" type="ORF">AADG42_05625</name>
</gene>
<protein>
    <submittedName>
        <fullName evidence="1">Uncharacterized protein</fullName>
    </submittedName>
</protein>
<organism evidence="1 2">
    <name type="scientific">Ammonicoccus fulvus</name>
    <dbReference type="NCBI Taxonomy" id="3138240"/>
    <lineage>
        <taxon>Bacteria</taxon>
        <taxon>Bacillati</taxon>
        <taxon>Actinomycetota</taxon>
        <taxon>Actinomycetes</taxon>
        <taxon>Propionibacteriales</taxon>
        <taxon>Propionibacteriaceae</taxon>
        <taxon>Ammonicoccus</taxon>
    </lineage>
</organism>
<sequence>MNPKCHSKQCEPAAILEAVGLTVADRYDGPASETPSDPDATGRTILAGIAHELGTVSTPAAELEVCHATFRKWLGPEYDLDSLDAVLCAAAVQKLDGDPLWLLVVSGSGNS</sequence>
<dbReference type="RefSeq" id="WP_425308244.1">
    <property type="nucleotide sequence ID" value="NZ_CP154795.1"/>
</dbReference>
<name>A0ABZ3FL87_9ACTN</name>
<accession>A0ABZ3FL87</accession>
<evidence type="ECO:0000313" key="1">
    <source>
        <dbReference type="EMBL" id="XAN06811.1"/>
    </source>
</evidence>
<keyword evidence="2" id="KW-1185">Reference proteome</keyword>
<dbReference type="EMBL" id="CP154795">
    <property type="protein sequence ID" value="XAN06811.1"/>
    <property type="molecule type" value="Genomic_DNA"/>
</dbReference>
<proteinExistence type="predicted"/>
<dbReference type="Proteomes" id="UP001442841">
    <property type="component" value="Chromosome"/>
</dbReference>